<evidence type="ECO:0000313" key="4">
    <source>
        <dbReference type="Proteomes" id="UP001152484"/>
    </source>
</evidence>
<name>A0A9P1ECU0_CUSEU</name>
<dbReference type="InterPro" id="IPR039335">
    <property type="entry name" value="SIB1/2"/>
</dbReference>
<dbReference type="EMBL" id="CAMAPE010000033">
    <property type="protein sequence ID" value="CAH9095701.1"/>
    <property type="molecule type" value="Genomic_DNA"/>
</dbReference>
<reference evidence="3" key="1">
    <citation type="submission" date="2022-07" db="EMBL/GenBank/DDBJ databases">
        <authorList>
            <person name="Macas J."/>
            <person name="Novak P."/>
            <person name="Neumann P."/>
        </authorList>
    </citation>
    <scope>NUCLEOTIDE SEQUENCE</scope>
</reference>
<evidence type="ECO:0000256" key="1">
    <source>
        <dbReference type="SAM" id="MobiDB-lite"/>
    </source>
</evidence>
<dbReference type="OrthoDB" id="1725273at2759"/>
<dbReference type="AlphaFoldDB" id="A0A9P1ECU0"/>
<dbReference type="Proteomes" id="UP001152484">
    <property type="component" value="Unassembled WGS sequence"/>
</dbReference>
<organism evidence="3 4">
    <name type="scientific">Cuscuta europaea</name>
    <name type="common">European dodder</name>
    <dbReference type="NCBI Taxonomy" id="41803"/>
    <lineage>
        <taxon>Eukaryota</taxon>
        <taxon>Viridiplantae</taxon>
        <taxon>Streptophyta</taxon>
        <taxon>Embryophyta</taxon>
        <taxon>Tracheophyta</taxon>
        <taxon>Spermatophyta</taxon>
        <taxon>Magnoliopsida</taxon>
        <taxon>eudicotyledons</taxon>
        <taxon>Gunneridae</taxon>
        <taxon>Pentapetalae</taxon>
        <taxon>asterids</taxon>
        <taxon>lamiids</taxon>
        <taxon>Solanales</taxon>
        <taxon>Convolvulaceae</taxon>
        <taxon>Cuscuteae</taxon>
        <taxon>Cuscuta</taxon>
        <taxon>Cuscuta subgen. Cuscuta</taxon>
    </lineage>
</organism>
<accession>A0A9P1ECU0</accession>
<gene>
    <name evidence="3" type="ORF">CEURO_LOCUS13232</name>
</gene>
<dbReference type="InterPro" id="IPR008889">
    <property type="entry name" value="VQ"/>
</dbReference>
<comment type="caution">
    <text evidence="3">The sequence shown here is derived from an EMBL/GenBank/DDBJ whole genome shotgun (WGS) entry which is preliminary data.</text>
</comment>
<dbReference type="Pfam" id="PF05678">
    <property type="entry name" value="VQ"/>
    <property type="match status" value="1"/>
</dbReference>
<dbReference type="PANTHER" id="PTHR33624">
    <property type="entry name" value="SIGMA FACTOR BINDING PROTEIN 1, CHLOROPLASTIC"/>
    <property type="match status" value="1"/>
</dbReference>
<dbReference type="PANTHER" id="PTHR33624:SF24">
    <property type="entry name" value="VQ DOMAIN-CONTAINING PROTEIN"/>
    <property type="match status" value="1"/>
</dbReference>
<sequence>MEFQKSICGGGGFAKQQRDKKRQRKTKEVKVVYISSPMKVKTSASRFRSLVQQLTGRHSDIARIMETNGATDFSDDIFLGDYDDDHDRSPPPTSFFQVPMMASPAVDDESPTSSESQVDEQLDAIFPMDLFLNFTSFDMDEDDVLGSYDAL</sequence>
<feature type="compositionally biased region" description="Basic residues" evidence="1">
    <location>
        <begin position="18"/>
        <end position="27"/>
    </location>
</feature>
<protein>
    <recommendedName>
        <fullName evidence="2">VQ domain-containing protein</fullName>
    </recommendedName>
</protein>
<evidence type="ECO:0000313" key="3">
    <source>
        <dbReference type="EMBL" id="CAH9095701.1"/>
    </source>
</evidence>
<keyword evidence="4" id="KW-1185">Reference proteome</keyword>
<feature type="domain" description="VQ" evidence="2">
    <location>
        <begin position="34"/>
        <end position="60"/>
    </location>
</feature>
<proteinExistence type="predicted"/>
<feature type="region of interest" description="Disordered" evidence="1">
    <location>
        <begin position="1"/>
        <end position="28"/>
    </location>
</feature>
<evidence type="ECO:0000259" key="2">
    <source>
        <dbReference type="Pfam" id="PF05678"/>
    </source>
</evidence>